<protein>
    <recommendedName>
        <fullName evidence="4">DUF4352 domain-containing protein</fullName>
    </recommendedName>
</protein>
<sequence>MQGKTCLLSKKLVRASTIVLFAASAVSAQTIPKQGPIDVTFTALGRDISAIPAGGEDVVYLYEATMAFTNNVKTPLMQNVIARCVESGFSGGEANGFCVFTDKDGDKFVETFSHKAGTIAGKAVLGSGTGKYKGIEGQLDWQQVQPLPADKGTFNFVGKKTGSYRIAGG</sequence>
<comment type="caution">
    <text evidence="2">The sequence shown here is derived from an EMBL/GenBank/DDBJ whole genome shotgun (WGS) entry which is preliminary data.</text>
</comment>
<proteinExistence type="predicted"/>
<evidence type="ECO:0000256" key="1">
    <source>
        <dbReference type="SAM" id="SignalP"/>
    </source>
</evidence>
<accession>A0ABQ1RAE7</accession>
<keyword evidence="1" id="KW-0732">Signal</keyword>
<evidence type="ECO:0000313" key="3">
    <source>
        <dbReference type="Proteomes" id="UP000597138"/>
    </source>
</evidence>
<keyword evidence="3" id="KW-1185">Reference proteome</keyword>
<gene>
    <name evidence="2" type="ORF">GCM10010985_15080</name>
</gene>
<dbReference type="RefSeq" id="WP_052005843.1">
    <property type="nucleotide sequence ID" value="NZ_BMEG01000002.1"/>
</dbReference>
<organism evidence="2 3">
    <name type="scientific">Caballeronia grimmiae</name>
    <dbReference type="NCBI Taxonomy" id="1071679"/>
    <lineage>
        <taxon>Bacteria</taxon>
        <taxon>Pseudomonadati</taxon>
        <taxon>Pseudomonadota</taxon>
        <taxon>Betaproteobacteria</taxon>
        <taxon>Burkholderiales</taxon>
        <taxon>Burkholderiaceae</taxon>
        <taxon>Caballeronia</taxon>
    </lineage>
</organism>
<name>A0ABQ1RAE7_9BURK</name>
<feature type="signal peptide" evidence="1">
    <location>
        <begin position="1"/>
        <end position="28"/>
    </location>
</feature>
<dbReference type="Proteomes" id="UP000597138">
    <property type="component" value="Unassembled WGS sequence"/>
</dbReference>
<dbReference type="EMBL" id="BMEG01000002">
    <property type="protein sequence ID" value="GGD61915.1"/>
    <property type="molecule type" value="Genomic_DNA"/>
</dbReference>
<reference evidence="3" key="1">
    <citation type="journal article" date="2019" name="Int. J. Syst. Evol. Microbiol.">
        <title>The Global Catalogue of Microorganisms (GCM) 10K type strain sequencing project: providing services to taxonomists for standard genome sequencing and annotation.</title>
        <authorList>
            <consortium name="The Broad Institute Genomics Platform"/>
            <consortium name="The Broad Institute Genome Sequencing Center for Infectious Disease"/>
            <person name="Wu L."/>
            <person name="Ma J."/>
        </authorList>
    </citation>
    <scope>NUCLEOTIDE SEQUENCE [LARGE SCALE GENOMIC DNA]</scope>
    <source>
        <strain evidence="3">CGMCC 1.11013</strain>
    </source>
</reference>
<feature type="chain" id="PRO_5045433469" description="DUF4352 domain-containing protein" evidence="1">
    <location>
        <begin position="29"/>
        <end position="169"/>
    </location>
</feature>
<evidence type="ECO:0000313" key="2">
    <source>
        <dbReference type="EMBL" id="GGD61915.1"/>
    </source>
</evidence>
<evidence type="ECO:0008006" key="4">
    <source>
        <dbReference type="Google" id="ProtNLM"/>
    </source>
</evidence>